<accession>A0ABX9KLB1</accession>
<protein>
    <recommendedName>
        <fullName evidence="4">Rod shape-determining protein MreD</fullName>
    </recommendedName>
</protein>
<evidence type="ECO:0000256" key="1">
    <source>
        <dbReference type="SAM" id="Phobius"/>
    </source>
</evidence>
<name>A0ABX9KLB1_9FUSO</name>
<sequence length="136" mass="16136">MFNFFILIFIFLENSLVVTFPYNIIALPYLTYLAYKRGKNGIFEVILICIIISKDKNILVELGIVFVIIFVVSYFLSKVLGYEKINIIYYSLIQFIIYGTYLYIKLPYFYLYQGVIMFGGYLLLNYSFIKKLRKNI</sequence>
<dbReference type="EMBL" id="QUAJ01000001">
    <property type="protein sequence ID" value="REI43323.1"/>
    <property type="molecule type" value="Genomic_DNA"/>
</dbReference>
<dbReference type="Proteomes" id="UP000263486">
    <property type="component" value="Unassembled WGS sequence"/>
</dbReference>
<evidence type="ECO:0000313" key="2">
    <source>
        <dbReference type="EMBL" id="REI43323.1"/>
    </source>
</evidence>
<organism evidence="2 3">
    <name type="scientific">Psychrilyobacter piezotolerans</name>
    <dbReference type="NCBI Taxonomy" id="2293438"/>
    <lineage>
        <taxon>Bacteria</taxon>
        <taxon>Fusobacteriati</taxon>
        <taxon>Fusobacteriota</taxon>
        <taxon>Fusobacteriia</taxon>
        <taxon>Fusobacteriales</taxon>
        <taxon>Fusobacteriaceae</taxon>
        <taxon>Psychrilyobacter</taxon>
    </lineage>
</organism>
<gene>
    <name evidence="2" type="ORF">DYH56_01315</name>
</gene>
<feature type="transmembrane region" description="Helical" evidence="1">
    <location>
        <begin position="87"/>
        <end position="104"/>
    </location>
</feature>
<keyword evidence="1" id="KW-0812">Transmembrane</keyword>
<reference evidence="2 3" key="1">
    <citation type="submission" date="2018-08" db="EMBL/GenBank/DDBJ databases">
        <title>Draft genome sequence of Psychrilyobacter sp. strain SD5 isolated from Black Sea water.</title>
        <authorList>
            <person name="Yadav S."/>
            <person name="Villanueva L."/>
            <person name="Damste J.S.S."/>
        </authorList>
    </citation>
    <scope>NUCLEOTIDE SEQUENCE [LARGE SCALE GENOMIC DNA]</scope>
    <source>
        <strain evidence="2 3">SD5</strain>
    </source>
</reference>
<keyword evidence="1" id="KW-0472">Membrane</keyword>
<feature type="transmembrane region" description="Helical" evidence="1">
    <location>
        <begin position="110"/>
        <end position="129"/>
    </location>
</feature>
<evidence type="ECO:0008006" key="4">
    <source>
        <dbReference type="Google" id="ProtNLM"/>
    </source>
</evidence>
<proteinExistence type="predicted"/>
<evidence type="ECO:0000313" key="3">
    <source>
        <dbReference type="Proteomes" id="UP000263486"/>
    </source>
</evidence>
<keyword evidence="3" id="KW-1185">Reference proteome</keyword>
<keyword evidence="1" id="KW-1133">Transmembrane helix</keyword>
<comment type="caution">
    <text evidence="2">The sequence shown here is derived from an EMBL/GenBank/DDBJ whole genome shotgun (WGS) entry which is preliminary data.</text>
</comment>
<feature type="transmembrane region" description="Helical" evidence="1">
    <location>
        <begin position="58"/>
        <end position="75"/>
    </location>
</feature>